<feature type="domain" description="Chromosome segregation in meiosis protein 3" evidence="9">
    <location>
        <begin position="74"/>
        <end position="152"/>
    </location>
</feature>
<feature type="compositionally biased region" description="Low complexity" evidence="8">
    <location>
        <begin position="252"/>
        <end position="262"/>
    </location>
</feature>
<feature type="coiled-coil region" evidence="7">
    <location>
        <begin position="186"/>
        <end position="217"/>
    </location>
</feature>
<proteinExistence type="inferred from homology"/>
<dbReference type="GO" id="GO:0003677">
    <property type="term" value="F:DNA binding"/>
    <property type="evidence" value="ECO:0007669"/>
    <property type="project" value="TreeGrafter"/>
</dbReference>
<evidence type="ECO:0000313" key="11">
    <source>
        <dbReference type="Proteomes" id="UP000789595"/>
    </source>
</evidence>
<dbReference type="PANTHER" id="PTHR13220:SF11">
    <property type="entry name" value="TIMELESS-INTERACTING PROTEIN"/>
    <property type="match status" value="1"/>
</dbReference>
<keyword evidence="4 6" id="KW-0539">Nucleus</keyword>
<feature type="region of interest" description="Disordered" evidence="8">
    <location>
        <begin position="29"/>
        <end position="68"/>
    </location>
</feature>
<comment type="similarity">
    <text evidence="2 6">Belongs to the CSM3 family.</text>
</comment>
<organism evidence="10 11">
    <name type="scientific">Pelagomonas calceolata</name>
    <dbReference type="NCBI Taxonomy" id="35677"/>
    <lineage>
        <taxon>Eukaryota</taxon>
        <taxon>Sar</taxon>
        <taxon>Stramenopiles</taxon>
        <taxon>Ochrophyta</taxon>
        <taxon>Pelagophyceae</taxon>
        <taxon>Pelagomonadales</taxon>
        <taxon>Pelagomonadaceae</taxon>
        <taxon>Pelagomonas</taxon>
    </lineage>
</organism>
<dbReference type="GO" id="GO:0043111">
    <property type="term" value="P:replication fork arrest"/>
    <property type="evidence" value="ECO:0007669"/>
    <property type="project" value="TreeGrafter"/>
</dbReference>
<accession>A0A8J2SXA0</accession>
<dbReference type="PANTHER" id="PTHR13220">
    <property type="entry name" value="TIMELESS INTERACTING-RELATED"/>
    <property type="match status" value="1"/>
</dbReference>
<gene>
    <name evidence="10" type="ORF">PECAL_5P03200</name>
</gene>
<dbReference type="InterPro" id="IPR012923">
    <property type="entry name" value="Csm3"/>
</dbReference>
<dbReference type="GO" id="GO:0000076">
    <property type="term" value="P:DNA replication checkpoint signaling"/>
    <property type="evidence" value="ECO:0007669"/>
    <property type="project" value="UniProtKB-UniRule"/>
</dbReference>
<evidence type="ECO:0000256" key="3">
    <source>
        <dbReference type="ARBA" id="ARBA00022763"/>
    </source>
</evidence>
<evidence type="ECO:0000256" key="4">
    <source>
        <dbReference type="ARBA" id="ARBA00023242"/>
    </source>
</evidence>
<name>A0A8J2SXA0_9STRA</name>
<evidence type="ECO:0000256" key="1">
    <source>
        <dbReference type="ARBA" id="ARBA00004123"/>
    </source>
</evidence>
<dbReference type="InterPro" id="IPR040038">
    <property type="entry name" value="TIPIN/Csm3/Swi3"/>
</dbReference>
<dbReference type="GO" id="GO:0006974">
    <property type="term" value="P:DNA damage response"/>
    <property type="evidence" value="ECO:0007669"/>
    <property type="project" value="UniProtKB-KW"/>
</dbReference>
<feature type="compositionally biased region" description="Acidic residues" evidence="8">
    <location>
        <begin position="348"/>
        <end position="358"/>
    </location>
</feature>
<keyword evidence="3 6" id="KW-0227">DNA damage</keyword>
<evidence type="ECO:0000256" key="2">
    <source>
        <dbReference type="ARBA" id="ARBA00006075"/>
    </source>
</evidence>
<evidence type="ECO:0000313" key="10">
    <source>
        <dbReference type="EMBL" id="CAH0375777.1"/>
    </source>
</evidence>
<evidence type="ECO:0000256" key="7">
    <source>
        <dbReference type="SAM" id="Coils"/>
    </source>
</evidence>
<keyword evidence="5 6" id="KW-0131">Cell cycle</keyword>
<sequence>MKGGAIPFVDDDSDDAGLMYDDIGGIAPAPLEKAPIKTTEPTNGALPDLTPSPQKKKKSGKDVLGVTTKKIRPKFTENDLAKDNGLEWLPKHAPKRAKFQGRDITDARRLVDTYRAWAKQLFPSVPLDELLQRTDKFGHKMFVRGLVENLRDLQRREVRLAKRRARGEVVDEVEEEKNPIDDKKAAALALKAKKQAEREAQREMEELMRQREDVIDEEGEALMDLMDAEESGMPVARPPPVPEDDLDAAMAAFDEAAAAAPSEPAPAEPMATEPAAAAPAAAEPSPAPAAAMDADAVPPTQDVAPTQLVPPTQDMECAPTQPVPPSQACDLVEESALEFNSQPSQDVSQDEEEAEFQF</sequence>
<dbReference type="OrthoDB" id="49454at2759"/>
<comment type="subcellular location">
    <subcellularLocation>
        <location evidence="1 6">Nucleus</location>
    </subcellularLocation>
</comment>
<dbReference type="Pfam" id="PF07962">
    <property type="entry name" value="Swi3"/>
    <property type="match status" value="1"/>
</dbReference>
<dbReference type="GO" id="GO:0031297">
    <property type="term" value="P:replication fork processing"/>
    <property type="evidence" value="ECO:0007669"/>
    <property type="project" value="UniProtKB-UniRule"/>
</dbReference>
<feature type="compositionally biased region" description="Polar residues" evidence="8">
    <location>
        <begin position="338"/>
        <end position="347"/>
    </location>
</feature>
<dbReference type="GO" id="GO:0031298">
    <property type="term" value="C:replication fork protection complex"/>
    <property type="evidence" value="ECO:0007669"/>
    <property type="project" value="TreeGrafter"/>
</dbReference>
<dbReference type="EMBL" id="CAKKNE010000005">
    <property type="protein sequence ID" value="CAH0375777.1"/>
    <property type="molecule type" value="Genomic_DNA"/>
</dbReference>
<keyword evidence="7" id="KW-0175">Coiled coil</keyword>
<evidence type="ECO:0000256" key="5">
    <source>
        <dbReference type="ARBA" id="ARBA00023306"/>
    </source>
</evidence>
<evidence type="ECO:0000256" key="6">
    <source>
        <dbReference type="RuleBase" id="RU366049"/>
    </source>
</evidence>
<dbReference type="Proteomes" id="UP000789595">
    <property type="component" value="Unassembled WGS sequence"/>
</dbReference>
<comment type="function">
    <text evidence="6">Plays an important role in the control of DNA replication and the maintenance of replication fork stability.</text>
</comment>
<comment type="caution">
    <text evidence="10">The sequence shown here is derived from an EMBL/GenBank/DDBJ whole genome shotgun (WGS) entry which is preliminary data.</text>
</comment>
<evidence type="ECO:0000259" key="9">
    <source>
        <dbReference type="Pfam" id="PF07962"/>
    </source>
</evidence>
<feature type="compositionally biased region" description="Low complexity" evidence="8">
    <location>
        <begin position="268"/>
        <end position="299"/>
    </location>
</feature>
<evidence type="ECO:0000256" key="8">
    <source>
        <dbReference type="SAM" id="MobiDB-lite"/>
    </source>
</evidence>
<feature type="region of interest" description="Disordered" evidence="8">
    <location>
        <begin position="252"/>
        <end position="358"/>
    </location>
</feature>
<protein>
    <recommendedName>
        <fullName evidence="9">Chromosome segregation in meiosis protein 3 domain-containing protein</fullName>
    </recommendedName>
</protein>
<dbReference type="AlphaFoldDB" id="A0A8J2SXA0"/>
<reference evidence="10" key="1">
    <citation type="submission" date="2021-11" db="EMBL/GenBank/DDBJ databases">
        <authorList>
            <consortium name="Genoscope - CEA"/>
            <person name="William W."/>
        </authorList>
    </citation>
    <scope>NUCLEOTIDE SEQUENCE</scope>
</reference>
<keyword evidence="11" id="KW-1185">Reference proteome</keyword>